<organism evidence="5 6">
    <name type="scientific">Anaeromyxobacter oryzae</name>
    <dbReference type="NCBI Taxonomy" id="2918170"/>
    <lineage>
        <taxon>Bacteria</taxon>
        <taxon>Pseudomonadati</taxon>
        <taxon>Myxococcota</taxon>
        <taxon>Myxococcia</taxon>
        <taxon>Myxococcales</taxon>
        <taxon>Cystobacterineae</taxon>
        <taxon>Anaeromyxobacteraceae</taxon>
        <taxon>Anaeromyxobacter</taxon>
    </lineage>
</organism>
<dbReference type="InterPro" id="IPR019734">
    <property type="entry name" value="TPR_rpt"/>
</dbReference>
<feature type="compositionally biased region" description="Acidic residues" evidence="4">
    <location>
        <begin position="495"/>
        <end position="504"/>
    </location>
</feature>
<feature type="repeat" description="TPR" evidence="3">
    <location>
        <begin position="801"/>
        <end position="834"/>
    </location>
</feature>
<feature type="repeat" description="TPR" evidence="3">
    <location>
        <begin position="727"/>
        <end position="760"/>
    </location>
</feature>
<dbReference type="InterPro" id="IPR011990">
    <property type="entry name" value="TPR-like_helical_dom_sf"/>
</dbReference>
<dbReference type="RefSeq" id="WP_248352669.1">
    <property type="nucleotide sequence ID" value="NZ_AP025591.1"/>
</dbReference>
<evidence type="ECO:0000256" key="2">
    <source>
        <dbReference type="ARBA" id="ARBA00022803"/>
    </source>
</evidence>
<feature type="region of interest" description="Disordered" evidence="4">
    <location>
        <begin position="841"/>
        <end position="893"/>
    </location>
</feature>
<accession>A0ABM7WXX5</accession>
<protein>
    <recommendedName>
        <fullName evidence="7">Tetratricopeptide repeat protein</fullName>
    </recommendedName>
</protein>
<feature type="repeat" description="TPR" evidence="3">
    <location>
        <begin position="59"/>
        <end position="92"/>
    </location>
</feature>
<dbReference type="PANTHER" id="PTHR45586">
    <property type="entry name" value="TPR REPEAT-CONTAINING PROTEIN PA4667"/>
    <property type="match status" value="1"/>
</dbReference>
<evidence type="ECO:0000256" key="3">
    <source>
        <dbReference type="PROSITE-ProRule" id="PRU00339"/>
    </source>
</evidence>
<dbReference type="SUPFAM" id="SSF48452">
    <property type="entry name" value="TPR-like"/>
    <property type="match status" value="3"/>
</dbReference>
<feature type="compositionally biased region" description="Low complexity" evidence="4">
    <location>
        <begin position="860"/>
        <end position="882"/>
    </location>
</feature>
<evidence type="ECO:0000256" key="4">
    <source>
        <dbReference type="SAM" id="MobiDB-lite"/>
    </source>
</evidence>
<feature type="repeat" description="TPR" evidence="3">
    <location>
        <begin position="255"/>
        <end position="288"/>
    </location>
</feature>
<feature type="compositionally biased region" description="Acidic residues" evidence="4">
    <location>
        <begin position="597"/>
        <end position="608"/>
    </location>
</feature>
<keyword evidence="6" id="KW-1185">Reference proteome</keyword>
<sequence>MAVDKNKIIAEATKLVQKGALDKAIAAYQKITAEDPKDVRILLKIGELYQKKRDDKLAADAFQRVAETYAEQGFFLKAVAVYKQIVKLDPEDLRVNERLAGLYQQLGLLSDAMSQLQFMATAHEKAGDGAKLTDVLERMVQLDPENIASSIKLGELYARSNQPGPALECFRRAADYLKKHSRADEFLKVAERIAVLQPDDHGLTRELANIYLAKGDTKRALAKLQLCFKANPKDVDTLQLLAQAFRDLGQTTKTISVYKELAHVHEELGRAADARSTWRKVLELAPDDEDAAAVLGTARAAPTPPPAAAPAPAAAAPRAPPPGPPPGARPAPPVPASAAPEAISKLLTETDVYVKYGLHDKALDHLRKVLAIAPQSAAALERVRDIHVAARRPADAGEAGAALVRALLASGEHDLARDAVVRLRSIDPGHPDLAELSAAAGGTEEVELEPADAAEVADVQDGVELQDVDLEPDAAAEVAEPIDDDALALAAAGAEGDEVVEDEPALPPPDEGVALEVEEPEYAAEAEPDLAAAGDALAEAAALASAEAEEVVDEPAPPPAPVRAAPPPPAPRAPAPPRGSVLAPPPPAAVPAPVAAADDEEADLSDELEETDFFLEQGLLQEARDALTNLLTFYPGHRGVEEKLADVERRAAAARPPPPAAAPRPGPRPAAAAPAVDEGFDIARELEEELGGAPAAPPLEDEFQYSVEDVFNQFKKGVEQTVKLEDTATHYDLGIAYKEMGLLDDAVHEFEVALKGNDRKKEVDCLSMIGLCQMQKGAAKEAIRAYRRALGSEWLSKEAVKAVHYELGSAYEAAGEREVALHYLQKVNRIEPGFRDVASRVSALGGGPGRPPADAEPRPAARANGTAPRPTAAPAATPAARPVVGPKKNIGYL</sequence>
<feature type="region of interest" description="Disordered" evidence="4">
    <location>
        <begin position="541"/>
        <end position="608"/>
    </location>
</feature>
<gene>
    <name evidence="5" type="ORF">AMOR_33030</name>
</gene>
<dbReference type="EMBL" id="AP025591">
    <property type="protein sequence ID" value="BDG04307.1"/>
    <property type="molecule type" value="Genomic_DNA"/>
</dbReference>
<feature type="region of interest" description="Disordered" evidence="4">
    <location>
        <begin position="492"/>
        <end position="512"/>
    </location>
</feature>
<reference evidence="6" key="1">
    <citation type="journal article" date="2022" name="Int. J. Syst. Evol. Microbiol.">
        <title>Anaeromyxobacter oryzae sp. nov., Anaeromyxobacter diazotrophicus sp. nov. and Anaeromyxobacter paludicola sp. nov., isolated from paddy soils.</title>
        <authorList>
            <person name="Itoh H."/>
            <person name="Xu Z."/>
            <person name="Mise K."/>
            <person name="Masuda Y."/>
            <person name="Ushijima N."/>
            <person name="Hayakawa C."/>
            <person name="Shiratori Y."/>
            <person name="Senoo K."/>
        </authorList>
    </citation>
    <scope>NUCLEOTIDE SEQUENCE [LARGE SCALE GENOMIC DNA]</scope>
    <source>
        <strain evidence="6">Red232</strain>
    </source>
</reference>
<keyword evidence="1" id="KW-0677">Repeat</keyword>
<dbReference type="PANTHER" id="PTHR45586:SF14">
    <property type="entry name" value="TETRATRICOPEPTIDE TPR_2 REPEAT PROTEIN"/>
    <property type="match status" value="1"/>
</dbReference>
<feature type="compositionally biased region" description="Pro residues" evidence="4">
    <location>
        <begin position="318"/>
        <end position="335"/>
    </location>
</feature>
<dbReference type="Gene3D" id="1.25.40.10">
    <property type="entry name" value="Tetratricopeptide repeat domain"/>
    <property type="match status" value="5"/>
</dbReference>
<feature type="compositionally biased region" description="Pro residues" evidence="4">
    <location>
        <begin position="655"/>
        <end position="668"/>
    </location>
</feature>
<evidence type="ECO:0000313" key="6">
    <source>
        <dbReference type="Proteomes" id="UP001162891"/>
    </source>
</evidence>
<name>A0ABM7WXX5_9BACT</name>
<evidence type="ECO:0008006" key="7">
    <source>
        <dbReference type="Google" id="ProtNLM"/>
    </source>
</evidence>
<keyword evidence="2 3" id="KW-0802">TPR repeat</keyword>
<dbReference type="PROSITE" id="PS50005">
    <property type="entry name" value="TPR"/>
    <property type="match status" value="4"/>
</dbReference>
<evidence type="ECO:0000313" key="5">
    <source>
        <dbReference type="EMBL" id="BDG04307.1"/>
    </source>
</evidence>
<proteinExistence type="predicted"/>
<dbReference type="Pfam" id="PF13432">
    <property type="entry name" value="TPR_16"/>
    <property type="match status" value="2"/>
</dbReference>
<feature type="region of interest" description="Disordered" evidence="4">
    <location>
        <begin position="299"/>
        <end position="337"/>
    </location>
</feature>
<feature type="compositionally biased region" description="Pro residues" evidence="4">
    <location>
        <begin position="555"/>
        <end position="590"/>
    </location>
</feature>
<dbReference type="InterPro" id="IPR051012">
    <property type="entry name" value="CellSynth/LPSAsmb/PSIAsmb"/>
</dbReference>
<evidence type="ECO:0000256" key="1">
    <source>
        <dbReference type="ARBA" id="ARBA00022737"/>
    </source>
</evidence>
<dbReference type="Proteomes" id="UP001162891">
    <property type="component" value="Chromosome"/>
</dbReference>
<dbReference type="SMART" id="SM00028">
    <property type="entry name" value="TPR"/>
    <property type="match status" value="8"/>
</dbReference>
<feature type="region of interest" description="Disordered" evidence="4">
    <location>
        <begin position="649"/>
        <end position="674"/>
    </location>
</feature>